<dbReference type="Pfam" id="PF05973">
    <property type="entry name" value="Gp49"/>
    <property type="match status" value="1"/>
</dbReference>
<dbReference type="AlphaFoldDB" id="A0A806KC26"/>
<name>A0A806KC26_9BACT</name>
<accession>A0A806KC26</accession>
<reference evidence="1" key="1">
    <citation type="submission" date="2012-03" db="EMBL/GenBank/DDBJ databases">
        <title>Functional metagenomics reveals considerable lignocellulase gene clusters in the gut microbiome of a wood-feeding higher termite.</title>
        <authorList>
            <person name="Liu N."/>
        </authorList>
    </citation>
    <scope>NUCLEOTIDE SEQUENCE</scope>
</reference>
<evidence type="ECO:0000313" key="1">
    <source>
        <dbReference type="EMBL" id="AGS52136.1"/>
    </source>
</evidence>
<proteinExistence type="predicted"/>
<sequence length="133" mass="15650">MITSLHNMSQKGIHMYEVIFYKDGAGRQPVKEYLEALSKRTDKDGRINYGKINDYITLLKKYGLSLREPYIKHLDGDIWELRPLNNRVLFFGHNGKEFVLLHHFIKKTKKTPQAEIDRAKRNMRDFIERGGGK</sequence>
<dbReference type="InterPro" id="IPR009241">
    <property type="entry name" value="HigB-like"/>
</dbReference>
<organism evidence="1">
    <name type="scientific">uncultured bacterium contig00034</name>
    <dbReference type="NCBI Taxonomy" id="1181523"/>
    <lineage>
        <taxon>Bacteria</taxon>
        <taxon>environmental samples</taxon>
    </lineage>
</organism>
<protein>
    <submittedName>
        <fullName evidence="1">Phage-related protein</fullName>
    </submittedName>
</protein>
<dbReference type="EMBL" id="JQ844183">
    <property type="protein sequence ID" value="AGS52136.1"/>
    <property type="molecule type" value="Genomic_DNA"/>
</dbReference>